<dbReference type="EMBL" id="VKAD01000003">
    <property type="protein sequence ID" value="TXR51388.1"/>
    <property type="molecule type" value="Genomic_DNA"/>
</dbReference>
<feature type="transmembrane region" description="Helical" evidence="2">
    <location>
        <begin position="313"/>
        <end position="330"/>
    </location>
</feature>
<keyword evidence="4" id="KW-1185">Reference proteome</keyword>
<feature type="transmembrane region" description="Helical" evidence="2">
    <location>
        <begin position="583"/>
        <end position="602"/>
    </location>
</feature>
<feature type="transmembrane region" description="Helical" evidence="2">
    <location>
        <begin position="821"/>
        <end position="840"/>
    </location>
</feature>
<protein>
    <submittedName>
        <fullName evidence="3">DUF2339 domain-containing protein</fullName>
    </submittedName>
</protein>
<feature type="compositionally biased region" description="Polar residues" evidence="1">
    <location>
        <begin position="109"/>
        <end position="125"/>
    </location>
</feature>
<dbReference type="AlphaFoldDB" id="A0A5C8Z2B2"/>
<gene>
    <name evidence="3" type="ORF">FME95_12730</name>
</gene>
<feature type="transmembrane region" description="Helical" evidence="2">
    <location>
        <begin position="554"/>
        <end position="571"/>
    </location>
</feature>
<keyword evidence="2" id="KW-1133">Transmembrane helix</keyword>
<feature type="transmembrane region" description="Helical" evidence="2">
    <location>
        <begin position="289"/>
        <end position="307"/>
    </location>
</feature>
<reference evidence="3 4" key="1">
    <citation type="submission" date="2019-07" db="EMBL/GenBank/DDBJ databases">
        <title>Reinekea sp. strain SSH23 genome sequencing and assembly.</title>
        <authorList>
            <person name="Kim I."/>
        </authorList>
    </citation>
    <scope>NUCLEOTIDE SEQUENCE [LARGE SCALE GENOMIC DNA]</scope>
    <source>
        <strain evidence="3 4">SSH23</strain>
    </source>
</reference>
<comment type="caution">
    <text evidence="3">The sequence shown here is derived from an EMBL/GenBank/DDBJ whole genome shotgun (WGS) entry which is preliminary data.</text>
</comment>
<feature type="compositionally biased region" description="Basic and acidic residues" evidence="1">
    <location>
        <begin position="65"/>
        <end position="78"/>
    </location>
</feature>
<name>A0A5C8Z2B2_9GAMM</name>
<feature type="transmembrane region" description="Helical" evidence="2">
    <location>
        <begin position="789"/>
        <end position="809"/>
    </location>
</feature>
<feature type="transmembrane region" description="Helical" evidence="2">
    <location>
        <begin position="658"/>
        <end position="675"/>
    </location>
</feature>
<dbReference type="PIRSF" id="PIRSF035905">
    <property type="entry name" value="UCP035905_mp"/>
    <property type="match status" value="1"/>
</dbReference>
<feature type="compositionally biased region" description="Basic and acidic residues" evidence="1">
    <location>
        <begin position="93"/>
        <end position="103"/>
    </location>
</feature>
<feature type="transmembrane region" description="Helical" evidence="2">
    <location>
        <begin position="207"/>
        <end position="228"/>
    </location>
</feature>
<organism evidence="3 4">
    <name type="scientific">Reinekea thalattae</name>
    <dbReference type="NCBI Taxonomy" id="2593301"/>
    <lineage>
        <taxon>Bacteria</taxon>
        <taxon>Pseudomonadati</taxon>
        <taxon>Pseudomonadota</taxon>
        <taxon>Gammaproteobacteria</taxon>
        <taxon>Oceanospirillales</taxon>
        <taxon>Saccharospirillaceae</taxon>
        <taxon>Reinekea</taxon>
    </lineage>
</organism>
<feature type="transmembrane region" description="Helical" evidence="2">
    <location>
        <begin position="907"/>
        <end position="926"/>
    </location>
</feature>
<feature type="transmembrane region" description="Helical" evidence="2">
    <location>
        <begin position="687"/>
        <end position="709"/>
    </location>
</feature>
<feature type="transmembrane region" description="Helical" evidence="2">
    <location>
        <begin position="528"/>
        <end position="548"/>
    </location>
</feature>
<feature type="transmembrane region" description="Helical" evidence="2">
    <location>
        <begin position="417"/>
        <end position="434"/>
    </location>
</feature>
<accession>A0A5C8Z2B2</accession>
<evidence type="ECO:0000313" key="4">
    <source>
        <dbReference type="Proteomes" id="UP000321764"/>
    </source>
</evidence>
<evidence type="ECO:0000256" key="1">
    <source>
        <dbReference type="SAM" id="MobiDB-lite"/>
    </source>
</evidence>
<dbReference type="PANTHER" id="PTHR38434">
    <property type="entry name" value="BLL2549 PROTEIN"/>
    <property type="match status" value="1"/>
</dbReference>
<feature type="transmembrane region" description="Helical" evidence="2">
    <location>
        <begin position="359"/>
        <end position="377"/>
    </location>
</feature>
<feature type="transmembrane region" description="Helical" evidence="2">
    <location>
        <begin position="503"/>
        <end position="521"/>
    </location>
</feature>
<feature type="transmembrane region" description="Helical" evidence="2">
    <location>
        <begin position="855"/>
        <end position="873"/>
    </location>
</feature>
<feature type="transmembrane region" description="Helical" evidence="2">
    <location>
        <begin position="263"/>
        <end position="282"/>
    </location>
</feature>
<dbReference type="InterPro" id="IPR014600">
    <property type="entry name" value="UCP035905_mem"/>
</dbReference>
<feature type="transmembrane region" description="Helical" evidence="2">
    <location>
        <begin position="6"/>
        <end position="26"/>
    </location>
</feature>
<dbReference type="PANTHER" id="PTHR38434:SF1">
    <property type="entry name" value="BLL2549 PROTEIN"/>
    <property type="match status" value="1"/>
</dbReference>
<feature type="transmembrane region" description="Helical" evidence="2">
    <location>
        <begin position="752"/>
        <end position="777"/>
    </location>
</feature>
<feature type="transmembrane region" description="Helical" evidence="2">
    <location>
        <begin position="715"/>
        <end position="740"/>
    </location>
</feature>
<evidence type="ECO:0000256" key="2">
    <source>
        <dbReference type="SAM" id="Phobius"/>
    </source>
</evidence>
<keyword evidence="2" id="KW-0472">Membrane</keyword>
<dbReference type="Pfam" id="PF10101">
    <property type="entry name" value="DUF2339"/>
    <property type="match status" value="1"/>
</dbReference>
<proteinExistence type="predicted"/>
<feature type="transmembrane region" description="Helical" evidence="2">
    <location>
        <begin position="337"/>
        <end position="353"/>
    </location>
</feature>
<feature type="region of interest" description="Disordered" evidence="1">
    <location>
        <begin position="59"/>
        <end position="152"/>
    </location>
</feature>
<evidence type="ECO:0000313" key="3">
    <source>
        <dbReference type="EMBL" id="TXR51388.1"/>
    </source>
</evidence>
<feature type="transmembrane region" description="Helical" evidence="2">
    <location>
        <begin position="608"/>
        <end position="626"/>
    </location>
</feature>
<feature type="transmembrane region" description="Helical" evidence="2">
    <location>
        <begin position="633"/>
        <end position="652"/>
    </location>
</feature>
<sequence length="942" mass="104274">MEAVFTLILIIGVIPFILLCVITSKVSSVQNLLYRLETRQSQQQQQIETLLATVQQASDQASAEKSSDLSEARLDDQAKAQADSSHVSAAEQKITDKASRDINVDNAAAANQDSSTELEFNSVEESVNDDDSESVQQDTAAATVQPEPPVHAEDATQAEAVAQPAWLTKLTEHMKENWMVWLGGFCIAISGIFLVRHSIENDILSPAGRITVAILTGFAFHGAAYFLVRKTGVKHASFATLAGAGSTTIYAGLLAGFHLYDLFSVNLGFVLLALVACATMWLSLFYGSALSAIGILGAYLVPALIGSNSEPNLVLLVYSALVSFSALGVLRYVYHHWLWFGTLAGALLWWLVSLSSESLILYSALYLAVIGYGMLAIPNRDWLLQQRFQYPLPQLSVTSFVAYAKESRRDWSIRKSTLLSFILLIMANAITFAVTEQPSINILAMLALLAVIAPASRWREDFTPLPWLVLLLHLTIAAYPIIIDRLVEPSYMNDFFVPAYAWWLAWSGMACLLCLSAWWNYKQQRLPFVGAALLTSAPLLLLTLAYFATAASNAPWALISLMIGMAYLLLANKVVHNTVHKPLAVWLFIGGHLAYSLAAFIYFNQASFTFALALQIASIAWVIKRFELPSLHWLLKITAFIVLFRLTLLNWLDESPSFTWLVISYAGSTIAAAFGSRLLSQYSEIKAWIEGVTMHLLVLTLWIMSRYFIYQGDAYAVSFSAIEATLNLCLFGAMAMVYDYRSQFTTRLRKIYQLYGFALLAASLLSYAVILFSLLLSNDWLVSAIDSRPVFNILLLGFAGPVALSLVALKYYRPEWRRYSAALFALSSFVFVNIELRHLWQGSIDLTLPMIQGELYSYSAAWLLAAIITILWGSPRYGRWCYLGGMGLLTLVIFKLFIIDLKGLEGLLRVASFMGLGLSLLALAYLHKKLTVKGVAESESSA</sequence>
<feature type="transmembrane region" description="Helical" evidence="2">
    <location>
        <begin position="440"/>
        <end position="458"/>
    </location>
</feature>
<feature type="transmembrane region" description="Helical" evidence="2">
    <location>
        <begin position="235"/>
        <end position="257"/>
    </location>
</feature>
<feature type="transmembrane region" description="Helical" evidence="2">
    <location>
        <begin position="178"/>
        <end position="195"/>
    </location>
</feature>
<dbReference type="OrthoDB" id="5422830at2"/>
<dbReference type="RefSeq" id="WP_147714883.1">
    <property type="nucleotide sequence ID" value="NZ_VKAD01000003.1"/>
</dbReference>
<feature type="transmembrane region" description="Helical" evidence="2">
    <location>
        <begin position="880"/>
        <end position="901"/>
    </location>
</feature>
<keyword evidence="2" id="KW-0812">Transmembrane</keyword>
<dbReference type="Proteomes" id="UP000321764">
    <property type="component" value="Unassembled WGS sequence"/>
</dbReference>
<dbReference type="InterPro" id="IPR019286">
    <property type="entry name" value="DUF2339_TM"/>
</dbReference>
<feature type="transmembrane region" description="Helical" evidence="2">
    <location>
        <begin position="465"/>
        <end position="483"/>
    </location>
</feature>